<gene>
    <name evidence="6" type="ORF">JF539_21925</name>
</gene>
<dbReference type="Pfam" id="PF00126">
    <property type="entry name" value="HTH_1"/>
    <property type="match status" value="1"/>
</dbReference>
<name>A0A939EJW9_9HYPH</name>
<dbReference type="Pfam" id="PF03466">
    <property type="entry name" value="LysR_substrate"/>
    <property type="match status" value="1"/>
</dbReference>
<keyword evidence="4" id="KW-0804">Transcription</keyword>
<comment type="caution">
    <text evidence="6">The sequence shown here is derived from an EMBL/GenBank/DDBJ whole genome shotgun (WGS) entry which is preliminary data.</text>
</comment>
<dbReference type="InterPro" id="IPR000847">
    <property type="entry name" value="LysR_HTH_N"/>
</dbReference>
<dbReference type="InterPro" id="IPR036388">
    <property type="entry name" value="WH-like_DNA-bd_sf"/>
</dbReference>
<evidence type="ECO:0000256" key="2">
    <source>
        <dbReference type="ARBA" id="ARBA00023015"/>
    </source>
</evidence>
<dbReference type="GO" id="GO:0006351">
    <property type="term" value="P:DNA-templated transcription"/>
    <property type="evidence" value="ECO:0007669"/>
    <property type="project" value="TreeGrafter"/>
</dbReference>
<dbReference type="Gene3D" id="1.10.10.10">
    <property type="entry name" value="Winged helix-like DNA-binding domain superfamily/Winged helix DNA-binding domain"/>
    <property type="match status" value="1"/>
</dbReference>
<accession>A0A939EJW9</accession>
<reference evidence="6" key="1">
    <citation type="submission" date="2020-12" db="EMBL/GenBank/DDBJ databases">
        <title>Oil enriched cultivation method for isolating marine PHA-producing bacteria.</title>
        <authorList>
            <person name="Zheng W."/>
            <person name="Yu S."/>
            <person name="Huang Y."/>
        </authorList>
    </citation>
    <scope>NUCLEOTIDE SEQUENCE</scope>
    <source>
        <strain evidence="6">SY-2-12</strain>
    </source>
</reference>
<dbReference type="SUPFAM" id="SSF53850">
    <property type="entry name" value="Periplasmic binding protein-like II"/>
    <property type="match status" value="1"/>
</dbReference>
<evidence type="ECO:0000259" key="5">
    <source>
        <dbReference type="PROSITE" id="PS50931"/>
    </source>
</evidence>
<organism evidence="6 7">
    <name type="scientific">Roseibium aggregatum</name>
    <dbReference type="NCBI Taxonomy" id="187304"/>
    <lineage>
        <taxon>Bacteria</taxon>
        <taxon>Pseudomonadati</taxon>
        <taxon>Pseudomonadota</taxon>
        <taxon>Alphaproteobacteria</taxon>
        <taxon>Hyphomicrobiales</taxon>
        <taxon>Stappiaceae</taxon>
        <taxon>Roseibium</taxon>
    </lineage>
</organism>
<dbReference type="GO" id="GO:0043565">
    <property type="term" value="F:sequence-specific DNA binding"/>
    <property type="evidence" value="ECO:0007669"/>
    <property type="project" value="TreeGrafter"/>
</dbReference>
<keyword evidence="2" id="KW-0805">Transcription regulation</keyword>
<dbReference type="InterPro" id="IPR036390">
    <property type="entry name" value="WH_DNA-bd_sf"/>
</dbReference>
<comment type="similarity">
    <text evidence="1">Belongs to the LysR transcriptional regulatory family.</text>
</comment>
<dbReference type="Gene3D" id="3.40.190.10">
    <property type="entry name" value="Periplasmic binding protein-like II"/>
    <property type="match status" value="2"/>
</dbReference>
<sequence>MPVSLPPLSAIRAFEAASRHLSFTKAGEELGMTQAAISYQIRLLEDRLGYAVFIRKTRRIELTENGRQLSGRVIEAFATLRTAFEEVGEKNAGQLVVSSNTTFAVNWLANRLVHFQMQNPDIAVRILPYGPGASPEFDSADIVVSACKRPPKDWISNEIVKADFSPMLSPALAASIGGVTSPEDILRLPMVDPQDPWWGIWFRAAGFGDVDLSGRPNSRMGSQALEANRAIAGQGVAILTPYFCKTALETGQLQQPFDLTARIEEESWYLSYPPTKRNNRKVRLFRDWVFAELKRDGMPVPAPAPETAA</sequence>
<feature type="domain" description="HTH lysR-type" evidence="5">
    <location>
        <begin position="6"/>
        <end position="63"/>
    </location>
</feature>
<protein>
    <submittedName>
        <fullName evidence="6">LysR family transcriptional regulator</fullName>
    </submittedName>
</protein>
<keyword evidence="3" id="KW-0238">DNA-binding</keyword>
<evidence type="ECO:0000313" key="7">
    <source>
        <dbReference type="Proteomes" id="UP000664096"/>
    </source>
</evidence>
<dbReference type="SUPFAM" id="SSF46785">
    <property type="entry name" value="Winged helix' DNA-binding domain"/>
    <property type="match status" value="1"/>
</dbReference>
<dbReference type="AlphaFoldDB" id="A0A939EJW9"/>
<dbReference type="RefSeq" id="WP_207142892.1">
    <property type="nucleotide sequence ID" value="NZ_JAEKJZ010000006.1"/>
</dbReference>
<dbReference type="PANTHER" id="PTHR30537:SF74">
    <property type="entry name" value="HTH-TYPE TRANSCRIPTIONAL REGULATOR TRPI"/>
    <property type="match status" value="1"/>
</dbReference>
<dbReference type="PRINTS" id="PR00039">
    <property type="entry name" value="HTHLYSR"/>
</dbReference>
<evidence type="ECO:0000256" key="4">
    <source>
        <dbReference type="ARBA" id="ARBA00023163"/>
    </source>
</evidence>
<dbReference type="EMBL" id="JAEKJZ010000006">
    <property type="protein sequence ID" value="MBN9673030.1"/>
    <property type="molecule type" value="Genomic_DNA"/>
</dbReference>
<dbReference type="PANTHER" id="PTHR30537">
    <property type="entry name" value="HTH-TYPE TRANSCRIPTIONAL REGULATOR"/>
    <property type="match status" value="1"/>
</dbReference>
<dbReference type="GO" id="GO:0003700">
    <property type="term" value="F:DNA-binding transcription factor activity"/>
    <property type="evidence" value="ECO:0007669"/>
    <property type="project" value="InterPro"/>
</dbReference>
<evidence type="ECO:0000256" key="3">
    <source>
        <dbReference type="ARBA" id="ARBA00023125"/>
    </source>
</evidence>
<dbReference type="InterPro" id="IPR005119">
    <property type="entry name" value="LysR_subst-bd"/>
</dbReference>
<dbReference type="InterPro" id="IPR058163">
    <property type="entry name" value="LysR-type_TF_proteobact-type"/>
</dbReference>
<evidence type="ECO:0000313" key="6">
    <source>
        <dbReference type="EMBL" id="MBN9673030.1"/>
    </source>
</evidence>
<dbReference type="PROSITE" id="PS50931">
    <property type="entry name" value="HTH_LYSR"/>
    <property type="match status" value="1"/>
</dbReference>
<evidence type="ECO:0000256" key="1">
    <source>
        <dbReference type="ARBA" id="ARBA00009437"/>
    </source>
</evidence>
<proteinExistence type="inferred from homology"/>
<dbReference type="Proteomes" id="UP000664096">
    <property type="component" value="Unassembled WGS sequence"/>
</dbReference>